<sequence length="469" mass="54878">MRICIFAEGSYPYVLGGVSSWIDTLARSCPEHEFIIYAISAESKNKGQYRYQLPQNIVEIKDVFLDEIELRGKEKGKRYKLEEKQYQAIKELMNGEQFSWNDIFKIFKEKSFKNIADFFMSKNVFDIIKNTYIEKYPYTPFTEFIWTIRSMYLCLFYLLMQNLPEADIYHSVSTGYAGVLASYGKYLFNKPYILSEHGIYTREREEEIIRADWVKGYYKDMWIKYFYNLSHCAYDNADVITSLFNNNKQLQIELGAKEEKICIIPNGVDIKRFYDLPTKEDKSIINIGAIIRVVPIKDIKTMLRSFSFVKKEIKEAVFYIMGPTEEDPEYYEECLQMAKYMNLEDVHFTGAINITEYIGKMDMLVLTSISEGQPIALMEGMAARKPHVSTNVGDCQDLLYGRDDGYGNAGFVEYVMDYNSIAKSIIKLCNDENLRLNMGQNGYDRISDLYRKEDFIMHYKNLYQKLGSE</sequence>
<dbReference type="SUPFAM" id="SSF53756">
    <property type="entry name" value="UDP-Glycosyltransferase/glycogen phosphorylase"/>
    <property type="match status" value="1"/>
</dbReference>
<evidence type="ECO:0000313" key="3">
    <source>
        <dbReference type="EMBL" id="TCO69836.1"/>
    </source>
</evidence>
<dbReference type="EMBL" id="SLWV01000029">
    <property type="protein sequence ID" value="TCO69836.1"/>
    <property type="molecule type" value="Genomic_DNA"/>
</dbReference>
<gene>
    <name evidence="3" type="ORF">EV214_1298</name>
</gene>
<comment type="caution">
    <text evidence="3">The sequence shown here is derived from an EMBL/GenBank/DDBJ whole genome shotgun (WGS) entry which is preliminary data.</text>
</comment>
<dbReference type="AlphaFoldDB" id="A0A4R2KH71"/>
<dbReference type="InterPro" id="IPR047691">
    <property type="entry name" value="PelF-like"/>
</dbReference>
<protein>
    <submittedName>
        <fullName evidence="3">Glycosyltransferase involved in cell wall biosynthesis</fullName>
    </submittedName>
</protein>
<dbReference type="PANTHER" id="PTHR12526:SF608">
    <property type="entry name" value="PELF"/>
    <property type="match status" value="1"/>
</dbReference>
<dbReference type="GO" id="GO:0016757">
    <property type="term" value="F:glycosyltransferase activity"/>
    <property type="evidence" value="ECO:0007669"/>
    <property type="project" value="InterPro"/>
</dbReference>
<dbReference type="Pfam" id="PF11997">
    <property type="entry name" value="DUF3492"/>
    <property type="match status" value="1"/>
</dbReference>
<dbReference type="OrthoDB" id="9772485at2"/>
<dbReference type="Gene3D" id="3.40.50.2000">
    <property type="entry name" value="Glycogen Phosphorylase B"/>
    <property type="match status" value="2"/>
</dbReference>
<reference evidence="3 4" key="1">
    <citation type="submission" date="2019-03" db="EMBL/GenBank/DDBJ databases">
        <title>Genomic Encyclopedia of Type Strains, Phase IV (KMG-IV): sequencing the most valuable type-strain genomes for metagenomic binning, comparative biology and taxonomic classification.</title>
        <authorList>
            <person name="Goeker M."/>
        </authorList>
    </citation>
    <scope>NUCLEOTIDE SEQUENCE [LARGE SCALE GENOMIC DNA]</scope>
    <source>
        <strain evidence="3 4">DSM 102940</strain>
    </source>
</reference>
<dbReference type="InterPro" id="IPR022622">
    <property type="entry name" value="DUF3492"/>
</dbReference>
<dbReference type="InterPro" id="IPR001296">
    <property type="entry name" value="Glyco_trans_1"/>
</dbReference>
<dbReference type="RefSeq" id="WP_132247313.1">
    <property type="nucleotide sequence ID" value="NZ_SLWV01000029.1"/>
</dbReference>
<dbReference type="NCBIfam" id="NF038011">
    <property type="entry name" value="PelF"/>
    <property type="match status" value="1"/>
</dbReference>
<keyword evidence="3" id="KW-0808">Transferase</keyword>
<dbReference type="Proteomes" id="UP000294919">
    <property type="component" value="Unassembled WGS sequence"/>
</dbReference>
<name>A0A4R2KH71_9FIRM</name>
<evidence type="ECO:0000313" key="4">
    <source>
        <dbReference type="Proteomes" id="UP000294919"/>
    </source>
</evidence>
<feature type="domain" description="DUF3492" evidence="2">
    <location>
        <begin position="1"/>
        <end position="259"/>
    </location>
</feature>
<feature type="domain" description="Glycosyl transferase family 1" evidence="1">
    <location>
        <begin position="290"/>
        <end position="444"/>
    </location>
</feature>
<dbReference type="Pfam" id="PF00534">
    <property type="entry name" value="Glycos_transf_1"/>
    <property type="match status" value="1"/>
</dbReference>
<dbReference type="PANTHER" id="PTHR12526">
    <property type="entry name" value="GLYCOSYLTRANSFERASE"/>
    <property type="match status" value="1"/>
</dbReference>
<evidence type="ECO:0000259" key="2">
    <source>
        <dbReference type="Pfam" id="PF11997"/>
    </source>
</evidence>
<evidence type="ECO:0000259" key="1">
    <source>
        <dbReference type="Pfam" id="PF00534"/>
    </source>
</evidence>
<organism evidence="3 4">
    <name type="scientific">Marinisporobacter balticus</name>
    <dbReference type="NCBI Taxonomy" id="2018667"/>
    <lineage>
        <taxon>Bacteria</taxon>
        <taxon>Bacillati</taxon>
        <taxon>Bacillota</taxon>
        <taxon>Clostridia</taxon>
        <taxon>Peptostreptococcales</taxon>
        <taxon>Thermotaleaceae</taxon>
        <taxon>Marinisporobacter</taxon>
    </lineage>
</organism>
<proteinExistence type="predicted"/>
<keyword evidence="4" id="KW-1185">Reference proteome</keyword>
<accession>A0A4R2KH71</accession>